<dbReference type="Proteomes" id="UP000095546">
    <property type="component" value="Unassembled WGS sequence"/>
</dbReference>
<reference evidence="2 3" key="1">
    <citation type="submission" date="2015-09" db="EMBL/GenBank/DDBJ databases">
        <authorList>
            <consortium name="Pathogen Informatics"/>
        </authorList>
    </citation>
    <scope>NUCLEOTIDE SEQUENCE [LARGE SCALE GENOMIC DNA]</scope>
    <source>
        <strain evidence="2 3">2789STDY5608828</strain>
    </source>
</reference>
<feature type="transmembrane region" description="Helical" evidence="1">
    <location>
        <begin position="76"/>
        <end position="102"/>
    </location>
</feature>
<proteinExistence type="predicted"/>
<keyword evidence="3" id="KW-1185">Reference proteome</keyword>
<name>A0A173XPH1_9FIRM</name>
<gene>
    <name evidence="2" type="ORF">ERS852385_00706</name>
</gene>
<keyword evidence="1" id="KW-0812">Transmembrane</keyword>
<feature type="transmembrane region" description="Helical" evidence="1">
    <location>
        <begin position="162"/>
        <end position="181"/>
    </location>
</feature>
<dbReference type="EMBL" id="CYYU01000002">
    <property type="protein sequence ID" value="CUN53463.1"/>
    <property type="molecule type" value="Genomic_DNA"/>
</dbReference>
<organism evidence="2 3">
    <name type="scientific">Mitsuokella jalaludinii</name>
    <dbReference type="NCBI Taxonomy" id="187979"/>
    <lineage>
        <taxon>Bacteria</taxon>
        <taxon>Bacillati</taxon>
        <taxon>Bacillota</taxon>
        <taxon>Negativicutes</taxon>
        <taxon>Selenomonadales</taxon>
        <taxon>Selenomonadaceae</taxon>
        <taxon>Mitsuokella</taxon>
    </lineage>
</organism>
<evidence type="ECO:0000313" key="2">
    <source>
        <dbReference type="EMBL" id="CUN53463.1"/>
    </source>
</evidence>
<evidence type="ECO:0000313" key="3">
    <source>
        <dbReference type="Proteomes" id="UP000095546"/>
    </source>
</evidence>
<evidence type="ECO:0000256" key="1">
    <source>
        <dbReference type="SAM" id="Phobius"/>
    </source>
</evidence>
<protein>
    <submittedName>
        <fullName evidence="2">Uncharacterized protein</fullName>
    </submittedName>
</protein>
<dbReference type="OrthoDB" id="1665272at2"/>
<dbReference type="AlphaFoldDB" id="A0A173XPH1"/>
<dbReference type="eggNOG" id="ENOG5033RK5">
    <property type="taxonomic scope" value="Bacteria"/>
</dbReference>
<dbReference type="RefSeq" id="WP_055160706.1">
    <property type="nucleotide sequence ID" value="NZ_CABIWZ010000002.1"/>
</dbReference>
<sequence length="204" mass="22013">MLMLVLVLGLNLVISFLNARNVGRVWAESKAVGGWIRLLAWCGAIQSAAGFTFVYAVVVGYIAVSTGYLPPAMLGVMMNLIYIMIIVPLIGSGIFITIQSWIAFARDKSLSNLGVAGWNTFAQAYNTYNAIQSFGPALDSVQQGLGGLFSDDGDSDNSTARVILLVAIVLLAGVLTTSVIVRRYEASLPVSEEIRRGTRDLEYR</sequence>
<accession>A0A173XPH1</accession>
<keyword evidence="1" id="KW-0472">Membrane</keyword>
<dbReference type="STRING" id="187979.ERS852385_00706"/>
<keyword evidence="1" id="KW-1133">Transmembrane helix</keyword>
<feature type="transmembrane region" description="Helical" evidence="1">
    <location>
        <begin position="35"/>
        <end position="64"/>
    </location>
</feature>